<reference evidence="1 2" key="1">
    <citation type="submission" date="2017-03" db="EMBL/GenBank/DDBJ databases">
        <title>Pseudomonas azotoformans: Salt tolerant bacteria having multiple plant growth promoting attributes.</title>
        <authorList>
            <person name="Srivastava A.K."/>
            <person name="Sharma A."/>
            <person name="Srivastava A.K."/>
            <person name="Jamali H."/>
            <person name="Yadav J."/>
            <person name="Srivastava R."/>
            <person name="Kashyap P.L."/>
            <person name="Chakdar H."/>
            <person name="Saxena A.K."/>
        </authorList>
    </citation>
    <scope>NUCLEOTIDE SEQUENCE [LARGE SCALE GENOMIC DNA]</scope>
    <source>
        <strain evidence="1 2">SC 14</strain>
    </source>
</reference>
<dbReference type="Proteomes" id="UP000290481">
    <property type="component" value="Unassembled WGS sequence"/>
</dbReference>
<accession>A0A4Q0HNC4</accession>
<protein>
    <submittedName>
        <fullName evidence="1">Uncharacterized protein</fullName>
    </submittedName>
</protein>
<dbReference type="EMBL" id="MZZJ01000010">
    <property type="protein sequence ID" value="RXE50573.1"/>
    <property type="molecule type" value="Genomic_DNA"/>
</dbReference>
<dbReference type="AlphaFoldDB" id="A0A4Q0HNC4"/>
<evidence type="ECO:0000313" key="2">
    <source>
        <dbReference type="Proteomes" id="UP000290481"/>
    </source>
</evidence>
<sequence>MAIRYSGTRLLRRDRHRERPFYGSCNRVRLSASGWLHGCLSSSKSHYLGDILCSKAGIMPCFYRKDARTPC</sequence>
<proteinExistence type="predicted"/>
<name>A0A4Q0HNC4_PSEAZ</name>
<evidence type="ECO:0000313" key="1">
    <source>
        <dbReference type="EMBL" id="RXE50573.1"/>
    </source>
</evidence>
<comment type="caution">
    <text evidence="1">The sequence shown here is derived from an EMBL/GenBank/DDBJ whole genome shotgun (WGS) entry which is preliminary data.</text>
</comment>
<gene>
    <name evidence="1" type="ORF">B4O85_22120</name>
</gene>
<organism evidence="1 2">
    <name type="scientific">Pseudomonas azotoformans</name>
    <dbReference type="NCBI Taxonomy" id="47878"/>
    <lineage>
        <taxon>Bacteria</taxon>
        <taxon>Pseudomonadati</taxon>
        <taxon>Pseudomonadota</taxon>
        <taxon>Gammaproteobacteria</taxon>
        <taxon>Pseudomonadales</taxon>
        <taxon>Pseudomonadaceae</taxon>
        <taxon>Pseudomonas</taxon>
    </lineage>
</organism>